<comment type="caution">
    <text evidence="1">The sequence shown here is derived from an EMBL/GenBank/DDBJ whole genome shotgun (WGS) entry which is preliminary data.</text>
</comment>
<sequence>MEDKRKDGGNQPPRSSAGDSAGTPSKRPDAPAAEPPSSRRRGGSHKRKASGNGATPPTTSSKRQAREKNSSAAAAPIHNGPLTRARQSPAADEAVKIEAAAAAEGAGGRQVARAAAAVVEEDWEAKVEAEYEVIISRGVNAHAVPIPAGWFSWAKVHPLEEQAMPSFFNGKTENRTPEVYLDIRNWIMRKFHANPSTLVELKDLSDLSVGELDARQEVMEFLDHWGLINYHPFPENGSAVNPSGDGEAKTDSLVEKLFRFETEQSCAPAAPRTNVITPAAPSGVLPESSLAEELAKTEEGPSVEYHCNSCSADCSRKRYHCQKQADFDLCSECFTNGKFDSDMSPTDFILMEPAEAAGVSGGKWTDQETLLLLEALELYKENWNEIAEHVATKTKTQCILHFVQMPIEETFMDCDEEIDASVKENADPATQNNDSSAPKDPAETTESTSIADENKPDSSPTEILKLEDPSEVKVGQENNENCALKALKEAFEAVGSFPAPGDQFSFAEAGNPVMALAAFLVRLAEPNVAAALVRSSLKSISGNSSSTQLAARHCFLLHDPPPDDKKKSADSERSGAETVGQDALNDGKENLENKKESKLILDGGDLPSDHDDEKDKDSSRKEELSISPDGGFIEKSDPKDLVTAGAKESNDLTPKPEIRRGSVKVPADSSKVITDEDGGLVCPNESDNPDLPKDAAARSAKESDDLTSKEDIPSSSDGALEGRPSNCTEASKDVVAAPDALPSEKEESKELITSNSITENGRKTGEEGVKDVKNENEEPLESKDYHNIDKVKRAASTAVSAAAVKAKLLADQEEDQIRQLASMLIDKQLHKLETKLAFFSDMESVVMRVREQMERSKQRLYQERAHIIASRMGMPAPSSRPMQQSIPINRVAMGFANSPARPPMGMSMTTQRPPISSLLPVLDEVLEDHKLSAEIDKKEDLDCTGLLINSFLSSHVEAAAFSED</sequence>
<protein>
    <submittedName>
        <fullName evidence="1">Uncharacterized protein</fullName>
    </submittedName>
</protein>
<organism evidence="1 2">
    <name type="scientific">Rhododendron molle</name>
    <name type="common">Chinese azalea</name>
    <name type="synonym">Azalea mollis</name>
    <dbReference type="NCBI Taxonomy" id="49168"/>
    <lineage>
        <taxon>Eukaryota</taxon>
        <taxon>Viridiplantae</taxon>
        <taxon>Streptophyta</taxon>
        <taxon>Embryophyta</taxon>
        <taxon>Tracheophyta</taxon>
        <taxon>Spermatophyta</taxon>
        <taxon>Magnoliopsida</taxon>
        <taxon>eudicotyledons</taxon>
        <taxon>Gunneridae</taxon>
        <taxon>Pentapetalae</taxon>
        <taxon>asterids</taxon>
        <taxon>Ericales</taxon>
        <taxon>Ericaceae</taxon>
        <taxon>Ericoideae</taxon>
        <taxon>Rhodoreae</taxon>
        <taxon>Rhododendron</taxon>
    </lineage>
</organism>
<dbReference type="Proteomes" id="UP001062846">
    <property type="component" value="Chromosome 11"/>
</dbReference>
<dbReference type="EMBL" id="CM046398">
    <property type="protein sequence ID" value="KAI8532968.1"/>
    <property type="molecule type" value="Genomic_DNA"/>
</dbReference>
<gene>
    <name evidence="1" type="ORF">RHMOL_Rhmol11G0259300</name>
</gene>
<evidence type="ECO:0000313" key="1">
    <source>
        <dbReference type="EMBL" id="KAI8532968.1"/>
    </source>
</evidence>
<evidence type="ECO:0000313" key="2">
    <source>
        <dbReference type="Proteomes" id="UP001062846"/>
    </source>
</evidence>
<keyword evidence="2" id="KW-1185">Reference proteome</keyword>
<reference evidence="1" key="1">
    <citation type="submission" date="2022-02" db="EMBL/GenBank/DDBJ databases">
        <title>Plant Genome Project.</title>
        <authorList>
            <person name="Zhang R.-G."/>
        </authorList>
    </citation>
    <scope>NUCLEOTIDE SEQUENCE</scope>
    <source>
        <strain evidence="1">AT1</strain>
    </source>
</reference>
<accession>A0ACC0LVX9</accession>
<name>A0ACC0LVX9_RHOML</name>
<proteinExistence type="predicted"/>